<feature type="domain" description="AMP-binding enzyme C-terminal" evidence="2">
    <location>
        <begin position="459"/>
        <end position="541"/>
    </location>
</feature>
<dbReference type="AlphaFoldDB" id="A0A5N6TXT3"/>
<dbReference type="GO" id="GO:0031956">
    <property type="term" value="F:medium-chain fatty acid-CoA ligase activity"/>
    <property type="evidence" value="ECO:0007669"/>
    <property type="project" value="TreeGrafter"/>
</dbReference>
<dbReference type="Gene3D" id="3.30.300.30">
    <property type="match status" value="1"/>
</dbReference>
<dbReference type="GO" id="GO:0006631">
    <property type="term" value="P:fatty acid metabolic process"/>
    <property type="evidence" value="ECO:0007669"/>
    <property type="project" value="TreeGrafter"/>
</dbReference>
<reference evidence="3 4" key="1">
    <citation type="submission" date="2019-04" db="EMBL/GenBank/DDBJ databases">
        <title>Friends and foes A comparative genomics study of 23 Aspergillus species from section Flavi.</title>
        <authorList>
            <consortium name="DOE Joint Genome Institute"/>
            <person name="Kjaerbolling I."/>
            <person name="Vesth T."/>
            <person name="Frisvad J.C."/>
            <person name="Nybo J.L."/>
            <person name="Theobald S."/>
            <person name="Kildgaard S."/>
            <person name="Isbrandt T."/>
            <person name="Kuo A."/>
            <person name="Sato A."/>
            <person name="Lyhne E.K."/>
            <person name="Kogle M.E."/>
            <person name="Wiebenga A."/>
            <person name="Kun R.S."/>
            <person name="Lubbers R.J."/>
            <person name="Makela M.R."/>
            <person name="Barry K."/>
            <person name="Chovatia M."/>
            <person name="Clum A."/>
            <person name="Daum C."/>
            <person name="Haridas S."/>
            <person name="He G."/>
            <person name="LaButti K."/>
            <person name="Lipzen A."/>
            <person name="Mondo S."/>
            <person name="Riley R."/>
            <person name="Salamov A."/>
            <person name="Simmons B.A."/>
            <person name="Magnuson J.K."/>
            <person name="Henrissat B."/>
            <person name="Mortensen U.H."/>
            <person name="Larsen T.O."/>
            <person name="Devries R.P."/>
            <person name="Grigoriev I.V."/>
            <person name="Machida M."/>
            <person name="Baker S.E."/>
            <person name="Andersen M.R."/>
        </authorList>
    </citation>
    <scope>NUCLEOTIDE SEQUENCE [LARGE SCALE GENOMIC DNA]</scope>
    <source>
        <strain evidence="3 4">IBT 18842</strain>
    </source>
</reference>
<protein>
    <submittedName>
        <fullName evidence="3">Acetyl-CoA synthetase-like protein</fullName>
    </submittedName>
</protein>
<keyword evidence="4" id="KW-1185">Reference proteome</keyword>
<dbReference type="PROSITE" id="PS00455">
    <property type="entry name" value="AMP_BINDING"/>
    <property type="match status" value="1"/>
</dbReference>
<dbReference type="Pfam" id="PF00501">
    <property type="entry name" value="AMP-binding"/>
    <property type="match status" value="1"/>
</dbReference>
<dbReference type="InterPro" id="IPR000873">
    <property type="entry name" value="AMP-dep_synth/lig_dom"/>
</dbReference>
<dbReference type="InterPro" id="IPR020845">
    <property type="entry name" value="AMP-binding_CS"/>
</dbReference>
<proteinExistence type="predicted"/>
<evidence type="ECO:0000313" key="4">
    <source>
        <dbReference type="Proteomes" id="UP000325780"/>
    </source>
</evidence>
<dbReference type="Gene3D" id="3.40.50.12780">
    <property type="entry name" value="N-terminal domain of ligase-like"/>
    <property type="match status" value="1"/>
</dbReference>
<dbReference type="PANTHER" id="PTHR43201">
    <property type="entry name" value="ACYL-COA SYNTHETASE"/>
    <property type="match status" value="1"/>
</dbReference>
<dbReference type="EMBL" id="ML742076">
    <property type="protein sequence ID" value="KAE8151183.1"/>
    <property type="molecule type" value="Genomic_DNA"/>
</dbReference>
<dbReference type="InterPro" id="IPR045851">
    <property type="entry name" value="AMP-bd_C_sf"/>
</dbReference>
<name>A0A5N6TXT3_ASPAV</name>
<dbReference type="SUPFAM" id="SSF56801">
    <property type="entry name" value="Acetyl-CoA synthetase-like"/>
    <property type="match status" value="1"/>
</dbReference>
<dbReference type="OrthoDB" id="10253115at2759"/>
<dbReference type="Proteomes" id="UP000325780">
    <property type="component" value="Unassembled WGS sequence"/>
</dbReference>
<sequence>MAELPLAWVEGEIDHPLTHLTLGQLLHQRAEQFGDKVIAVFFSQGVRISYTHLLHRGIRVSRALRNVGLKYKDCVGIMAGNCLEYLEIFVGAALIGCSVLPLNTMYGAWEVQNAIKKSCCRLLFLSVTIGSRRLDEYFEFLDSPVVRSSLPDLAQVITIGDRPNVSNTTIYEDFLAFSCDIDLPSHSVDPSDILSLQLTSGTSGEAKISMLTHLNLLNNAYFIGQALCLSADDILCCPPPLFHSFGLGLGFLATLIHGGTIVLPSDHFNAGLTLDSIAIEHCTTVYGTPTMFLAELEANATQQRLLTTLQKGLVGASPVPPSLMDRLKEGMGIPVMLVAYGMTETSPVTFTTRLRDNAARRATTVGQVMPHTGAKIVDQQGRTLHRGERGELCISGYALHRGYFNNKAKTDEVMREDDNRVTWLYTGNEAILDQEGYCHILGRTKDIIIRGGENLFPAEIESCLLKHPSINDASVVGVPDPKYGEAVACFLQALADCAHPDDKEMKQWVTMRMHKSISPQHIFWVGTGGICLDFPKTGSGKHHKGIMKDMASQSLQPMICLFTGKRPAHSKEAAITQG</sequence>
<dbReference type="InterPro" id="IPR042099">
    <property type="entry name" value="ANL_N_sf"/>
</dbReference>
<gene>
    <name evidence="3" type="ORF">BDV25DRAFT_171642</name>
</gene>
<dbReference type="InterPro" id="IPR025110">
    <property type="entry name" value="AMP-bd_C"/>
</dbReference>
<accession>A0A5N6TXT3</accession>
<evidence type="ECO:0000313" key="3">
    <source>
        <dbReference type="EMBL" id="KAE8151183.1"/>
    </source>
</evidence>
<organism evidence="3 4">
    <name type="scientific">Aspergillus avenaceus</name>
    <dbReference type="NCBI Taxonomy" id="36643"/>
    <lineage>
        <taxon>Eukaryota</taxon>
        <taxon>Fungi</taxon>
        <taxon>Dikarya</taxon>
        <taxon>Ascomycota</taxon>
        <taxon>Pezizomycotina</taxon>
        <taxon>Eurotiomycetes</taxon>
        <taxon>Eurotiomycetidae</taxon>
        <taxon>Eurotiales</taxon>
        <taxon>Aspergillaceae</taxon>
        <taxon>Aspergillus</taxon>
        <taxon>Aspergillus subgen. Circumdati</taxon>
    </lineage>
</organism>
<evidence type="ECO:0000259" key="1">
    <source>
        <dbReference type="Pfam" id="PF00501"/>
    </source>
</evidence>
<feature type="domain" description="AMP-dependent synthetase/ligase" evidence="1">
    <location>
        <begin position="27"/>
        <end position="404"/>
    </location>
</feature>
<dbReference type="PANTHER" id="PTHR43201:SF6">
    <property type="entry name" value="ACYL COA SYNTHETASE (EUROFUNG)"/>
    <property type="match status" value="1"/>
</dbReference>
<evidence type="ECO:0000259" key="2">
    <source>
        <dbReference type="Pfam" id="PF13193"/>
    </source>
</evidence>
<dbReference type="Pfam" id="PF13193">
    <property type="entry name" value="AMP-binding_C"/>
    <property type="match status" value="1"/>
</dbReference>